<dbReference type="OrthoDB" id="424974at2759"/>
<comment type="caution">
    <text evidence="9">The sequence shown here is derived from an EMBL/GenBank/DDBJ whole genome shotgun (WGS) entry which is preliminary data.</text>
</comment>
<dbReference type="PANTHER" id="PTHR10961">
    <property type="entry name" value="PEROXISOMAL SARCOSINE OXIDASE"/>
    <property type="match status" value="1"/>
</dbReference>
<dbReference type="GO" id="GO:0050660">
    <property type="term" value="F:flavin adenine dinucleotide binding"/>
    <property type="evidence" value="ECO:0007669"/>
    <property type="project" value="InterPro"/>
</dbReference>
<dbReference type="InterPro" id="IPR045170">
    <property type="entry name" value="MTOX"/>
</dbReference>
<dbReference type="SUPFAM" id="SSF51905">
    <property type="entry name" value="FAD/NAD(P)-binding domain"/>
    <property type="match status" value="1"/>
</dbReference>
<evidence type="ECO:0000256" key="1">
    <source>
        <dbReference type="ARBA" id="ARBA00001974"/>
    </source>
</evidence>
<comment type="catalytic activity">
    <reaction evidence="7">
        <text>sarcosine + O2 + H2O = formaldehyde + glycine + H2O2</text>
        <dbReference type="Rhea" id="RHEA:13313"/>
        <dbReference type="ChEBI" id="CHEBI:15377"/>
        <dbReference type="ChEBI" id="CHEBI:15379"/>
        <dbReference type="ChEBI" id="CHEBI:16240"/>
        <dbReference type="ChEBI" id="CHEBI:16842"/>
        <dbReference type="ChEBI" id="CHEBI:57305"/>
        <dbReference type="ChEBI" id="CHEBI:57433"/>
        <dbReference type="EC" id="1.5.3.1"/>
    </reaction>
</comment>
<dbReference type="InterPro" id="IPR036188">
    <property type="entry name" value="FAD/NAD-bd_sf"/>
</dbReference>
<dbReference type="GO" id="GO:0033514">
    <property type="term" value="P:L-lysine catabolic process to acetyl-CoA via L-pipecolate"/>
    <property type="evidence" value="ECO:0007669"/>
    <property type="project" value="TreeGrafter"/>
</dbReference>
<comment type="cofactor">
    <cofactor evidence="1">
        <name>FAD</name>
        <dbReference type="ChEBI" id="CHEBI:57692"/>
    </cofactor>
</comment>
<comment type="similarity">
    <text evidence="2">Belongs to the MSOX/MTOX family.</text>
</comment>
<evidence type="ECO:0000313" key="10">
    <source>
        <dbReference type="Proteomes" id="UP000218231"/>
    </source>
</evidence>
<dbReference type="STRING" id="2018661.A0A2A2JLQ7"/>
<dbReference type="Gene3D" id="3.50.50.60">
    <property type="entry name" value="FAD/NAD(P)-binding domain"/>
    <property type="match status" value="2"/>
</dbReference>
<evidence type="ECO:0000256" key="7">
    <source>
        <dbReference type="ARBA" id="ARBA00052742"/>
    </source>
</evidence>
<keyword evidence="5" id="KW-0274">FAD</keyword>
<dbReference type="PANTHER" id="PTHR10961:SF46">
    <property type="entry name" value="PEROXISOMAL SARCOSINE OXIDASE"/>
    <property type="match status" value="1"/>
</dbReference>
<dbReference type="GO" id="GO:0008115">
    <property type="term" value="F:sarcosine oxidase activity"/>
    <property type="evidence" value="ECO:0007669"/>
    <property type="project" value="UniProtKB-EC"/>
</dbReference>
<evidence type="ECO:0000256" key="3">
    <source>
        <dbReference type="ARBA" id="ARBA00012769"/>
    </source>
</evidence>
<dbReference type="EMBL" id="LIAE01010363">
    <property type="protein sequence ID" value="PAV62482.1"/>
    <property type="molecule type" value="Genomic_DNA"/>
</dbReference>
<evidence type="ECO:0000259" key="8">
    <source>
        <dbReference type="Pfam" id="PF01266"/>
    </source>
</evidence>
<dbReference type="GO" id="GO:0005777">
    <property type="term" value="C:peroxisome"/>
    <property type="evidence" value="ECO:0007669"/>
    <property type="project" value="TreeGrafter"/>
</dbReference>
<reference evidence="9 10" key="1">
    <citation type="journal article" date="2017" name="Curr. Biol.">
        <title>Genome architecture and evolution of a unichromosomal asexual nematode.</title>
        <authorList>
            <person name="Fradin H."/>
            <person name="Zegar C."/>
            <person name="Gutwein M."/>
            <person name="Lucas J."/>
            <person name="Kovtun M."/>
            <person name="Corcoran D."/>
            <person name="Baugh L.R."/>
            <person name="Kiontke K."/>
            <person name="Gunsalus K."/>
            <person name="Fitch D.H."/>
            <person name="Piano F."/>
        </authorList>
    </citation>
    <scope>NUCLEOTIDE SEQUENCE [LARGE SCALE GENOMIC DNA]</scope>
    <source>
        <strain evidence="9">PF1309</strain>
    </source>
</reference>
<dbReference type="Proteomes" id="UP000218231">
    <property type="component" value="Unassembled WGS sequence"/>
</dbReference>
<keyword evidence="6" id="KW-0560">Oxidoreductase</keyword>
<keyword evidence="4" id="KW-0285">Flavoprotein</keyword>
<dbReference type="GO" id="GO:0050031">
    <property type="term" value="F:L-pipecolate oxidase activity"/>
    <property type="evidence" value="ECO:0007669"/>
    <property type="project" value="TreeGrafter"/>
</dbReference>
<dbReference type="AlphaFoldDB" id="A0A2A2JLQ7"/>
<accession>A0A2A2JLQ7</accession>
<evidence type="ECO:0000256" key="2">
    <source>
        <dbReference type="ARBA" id="ARBA00010989"/>
    </source>
</evidence>
<evidence type="ECO:0000256" key="6">
    <source>
        <dbReference type="ARBA" id="ARBA00023002"/>
    </source>
</evidence>
<dbReference type="SUPFAM" id="SSF54373">
    <property type="entry name" value="FAD-linked reductases, C-terminal domain"/>
    <property type="match status" value="1"/>
</dbReference>
<dbReference type="FunFam" id="3.50.50.60:FF:000189">
    <property type="entry name" value="Monomeric sarcosine oxidase"/>
    <property type="match status" value="1"/>
</dbReference>
<dbReference type="Gene3D" id="3.30.9.10">
    <property type="entry name" value="D-Amino Acid Oxidase, subunit A, domain 2"/>
    <property type="match status" value="1"/>
</dbReference>
<evidence type="ECO:0000313" key="9">
    <source>
        <dbReference type="EMBL" id="PAV62482.1"/>
    </source>
</evidence>
<keyword evidence="10" id="KW-1185">Reference proteome</keyword>
<organism evidence="9 10">
    <name type="scientific">Diploscapter pachys</name>
    <dbReference type="NCBI Taxonomy" id="2018661"/>
    <lineage>
        <taxon>Eukaryota</taxon>
        <taxon>Metazoa</taxon>
        <taxon>Ecdysozoa</taxon>
        <taxon>Nematoda</taxon>
        <taxon>Chromadorea</taxon>
        <taxon>Rhabditida</taxon>
        <taxon>Rhabditina</taxon>
        <taxon>Rhabditomorpha</taxon>
        <taxon>Rhabditoidea</taxon>
        <taxon>Rhabditidae</taxon>
        <taxon>Diploscapter</taxon>
    </lineage>
</organism>
<dbReference type="EC" id="1.5.3.1" evidence="3"/>
<evidence type="ECO:0000256" key="5">
    <source>
        <dbReference type="ARBA" id="ARBA00022827"/>
    </source>
</evidence>
<feature type="domain" description="FAD dependent oxidoreductase" evidence="8">
    <location>
        <begin position="4"/>
        <end position="117"/>
    </location>
</feature>
<name>A0A2A2JLQ7_9BILA</name>
<proteinExistence type="inferred from homology"/>
<dbReference type="InterPro" id="IPR006076">
    <property type="entry name" value="FAD-dep_OxRdtase"/>
</dbReference>
<dbReference type="Pfam" id="PF01266">
    <property type="entry name" value="DAO"/>
    <property type="match status" value="1"/>
</dbReference>
<protein>
    <recommendedName>
        <fullName evidence="3">sarcosine oxidasee (formaldehyde-forming)</fullName>
        <ecNumber evidence="3">1.5.3.1</ecNumber>
    </recommendedName>
</protein>
<evidence type="ECO:0000256" key="4">
    <source>
        <dbReference type="ARBA" id="ARBA00022630"/>
    </source>
</evidence>
<sequence length="348" mass="38795">MSYDVIVVGAGIFGSCTAYHCQKRGLRTLLIEKFNTGHLNGSSHGKSRIIRYAHVDPEYIPVVRDSYGQIEELEAQTGTKLWQKTSLLWATSNEEARRISAALKKHGCNHEVLEGEQDEFVKLGGTIRQNEPVVSFKDGSMPEIETAKGTYSASKIIFTVGVWIKQLFPDLPLKIQPESISVCYWKPLNPRFASQLKPDKFPVFIGSDLSDPEPSLPWYYALPEMDYPGSIKLCYHSGLPIPSLEHPKTHDKRFIEGPAKYIKDHLPIINPTPTFVDQCKYTISEDHHYVVGPAPGFRNILVGGCGSGSGFKVAPGIGRALSEMAAGQKTTVDFSFFSFDRFMKKSHL</sequence>
<gene>
    <name evidence="9" type="ORF">WR25_19468</name>
</gene>